<name>A0AAD4FLY7_9PLEO</name>
<comment type="caution">
    <text evidence="2">The sequence shown here is derived from an EMBL/GenBank/DDBJ whole genome shotgun (WGS) entry which is preliminary data.</text>
</comment>
<evidence type="ECO:0000313" key="2">
    <source>
        <dbReference type="EMBL" id="KAG9189949.1"/>
    </source>
</evidence>
<keyword evidence="3" id="KW-1185">Reference proteome</keyword>
<accession>A0AAD4FLY7</accession>
<gene>
    <name evidence="2" type="ORF">G6011_06817</name>
</gene>
<dbReference type="EMBL" id="JAANER010000005">
    <property type="protein sequence ID" value="KAG9189949.1"/>
    <property type="molecule type" value="Genomic_DNA"/>
</dbReference>
<dbReference type="Proteomes" id="UP001199106">
    <property type="component" value="Unassembled WGS sequence"/>
</dbReference>
<sequence length="370" mass="40691">MDYSFLRKTMQLRDSDAKLAGGQSFLSGAMPTKAQSHGRPRTEPYRKASTEEHVADRNTMWPLQDDSSLTVHATSYVDDYLQAIESELCCDSALLCADGPFPDLYGATVNWEPMLQRKYAPNEQMSSSPCSYIAPAAVVDFQMDFGVHSRKRTLSDMEPADSPSRKRARASPTKPNKPELYVNCAVAPQGPKPQLFMSPLAFSIDSSTVITSSARSAYSSARFYQHQSSNQVYDCHQTYNYPPPSYPEPPGRSPAAPYWPRFSGYQPAWTPTRELDGGYGFADMCQTSAYYSTSSAFTTGSEHIEKPTSAARVREPAVLGNQTGDTQTAYFVSCLLKVKESLAAQQGAIAAQQGSIDEMLQLTALLGDHQ</sequence>
<dbReference type="AlphaFoldDB" id="A0AAD4FLY7"/>
<proteinExistence type="predicted"/>
<reference evidence="2" key="1">
    <citation type="submission" date="2021-07" db="EMBL/GenBank/DDBJ databases">
        <title>Genome Resource of American Ginseng Black Spot Pathogen Alternaria panax.</title>
        <authorList>
            <person name="Qiu C."/>
            <person name="Wang W."/>
            <person name="Liu Z."/>
        </authorList>
    </citation>
    <scope>NUCLEOTIDE SEQUENCE</scope>
    <source>
        <strain evidence="2">BNCC115425</strain>
    </source>
</reference>
<feature type="region of interest" description="Disordered" evidence="1">
    <location>
        <begin position="22"/>
        <end position="48"/>
    </location>
</feature>
<protein>
    <submittedName>
        <fullName evidence="2">Uncharacterized protein</fullName>
    </submittedName>
</protein>
<organism evidence="2 3">
    <name type="scientific">Alternaria panax</name>
    <dbReference type="NCBI Taxonomy" id="48097"/>
    <lineage>
        <taxon>Eukaryota</taxon>
        <taxon>Fungi</taxon>
        <taxon>Dikarya</taxon>
        <taxon>Ascomycota</taxon>
        <taxon>Pezizomycotina</taxon>
        <taxon>Dothideomycetes</taxon>
        <taxon>Pleosporomycetidae</taxon>
        <taxon>Pleosporales</taxon>
        <taxon>Pleosporineae</taxon>
        <taxon>Pleosporaceae</taxon>
        <taxon>Alternaria</taxon>
        <taxon>Alternaria sect. Panax</taxon>
    </lineage>
</organism>
<evidence type="ECO:0000256" key="1">
    <source>
        <dbReference type="SAM" id="MobiDB-lite"/>
    </source>
</evidence>
<feature type="region of interest" description="Disordered" evidence="1">
    <location>
        <begin position="152"/>
        <end position="177"/>
    </location>
</feature>
<evidence type="ECO:0000313" key="3">
    <source>
        <dbReference type="Proteomes" id="UP001199106"/>
    </source>
</evidence>